<sequence length="70" mass="8402">MNDFEEFARQFRQRTAARMLEFEKNLQKVQEDVENNVARSAARKGERGRRHPQHARRHTDARVKGVLRRD</sequence>
<gene>
    <name evidence="2" type="ORF">DF222_05255</name>
</gene>
<dbReference type="EMBL" id="QEEZ01000008">
    <property type="protein sequence ID" value="PWC01741.1"/>
    <property type="molecule type" value="Genomic_DNA"/>
</dbReference>
<proteinExistence type="predicted"/>
<accession>A0A2U1T6U9</accession>
<protein>
    <submittedName>
        <fullName evidence="2">Uncharacterized protein</fullName>
    </submittedName>
</protein>
<evidence type="ECO:0000256" key="1">
    <source>
        <dbReference type="SAM" id="MobiDB-lite"/>
    </source>
</evidence>
<feature type="compositionally biased region" description="Basic and acidic residues" evidence="1">
    <location>
        <begin position="58"/>
        <end position="70"/>
    </location>
</feature>
<dbReference type="KEGG" id="cyz:C3B44_02170"/>
<evidence type="ECO:0000313" key="3">
    <source>
        <dbReference type="Proteomes" id="UP000244989"/>
    </source>
</evidence>
<dbReference type="Proteomes" id="UP000244989">
    <property type="component" value="Unassembled WGS sequence"/>
</dbReference>
<comment type="caution">
    <text evidence="2">The sequence shown here is derived from an EMBL/GenBank/DDBJ whole genome shotgun (WGS) entry which is preliminary data.</text>
</comment>
<dbReference type="AlphaFoldDB" id="A0A2U1T6U9"/>
<organism evidence="2 3">
    <name type="scientific">Corynebacterium yudongzhengii</name>
    <dbReference type="NCBI Taxonomy" id="2080740"/>
    <lineage>
        <taxon>Bacteria</taxon>
        <taxon>Bacillati</taxon>
        <taxon>Actinomycetota</taxon>
        <taxon>Actinomycetes</taxon>
        <taxon>Mycobacteriales</taxon>
        <taxon>Corynebacteriaceae</taxon>
        <taxon>Corynebacterium</taxon>
    </lineage>
</organism>
<reference evidence="3" key="1">
    <citation type="submission" date="2018-04" db="EMBL/GenBank/DDBJ databases">
        <authorList>
            <person name="Liu S."/>
            <person name="Wang Z."/>
            <person name="Li J."/>
        </authorList>
    </citation>
    <scope>NUCLEOTIDE SEQUENCE [LARGE SCALE GENOMIC DNA]</scope>
    <source>
        <strain evidence="3">2189</strain>
    </source>
</reference>
<dbReference type="RefSeq" id="WP_108430919.1">
    <property type="nucleotide sequence ID" value="NZ_CP026947.1"/>
</dbReference>
<keyword evidence="3" id="KW-1185">Reference proteome</keyword>
<evidence type="ECO:0000313" key="2">
    <source>
        <dbReference type="EMBL" id="PWC01741.1"/>
    </source>
</evidence>
<feature type="compositionally biased region" description="Basic residues" evidence="1">
    <location>
        <begin position="46"/>
        <end position="57"/>
    </location>
</feature>
<feature type="region of interest" description="Disordered" evidence="1">
    <location>
        <begin position="33"/>
        <end position="70"/>
    </location>
</feature>
<name>A0A2U1T6U9_9CORY</name>